<evidence type="ECO:0000259" key="8">
    <source>
        <dbReference type="PROSITE" id="PS51294"/>
    </source>
</evidence>
<dbReference type="GO" id="GO:0000976">
    <property type="term" value="F:transcription cis-regulatory region binding"/>
    <property type="evidence" value="ECO:0007669"/>
    <property type="project" value="UniProtKB-ARBA"/>
</dbReference>
<keyword evidence="6" id="KW-0539">Nucleus</keyword>
<feature type="domain" description="Myb-like" evidence="7">
    <location>
        <begin position="12"/>
        <end position="64"/>
    </location>
</feature>
<evidence type="ECO:0000256" key="3">
    <source>
        <dbReference type="ARBA" id="ARBA00023015"/>
    </source>
</evidence>
<dbReference type="PANTHER" id="PTHR47997:SF34">
    <property type="entry name" value="TRANSCRIPTION FACTOR MYB86-LIKE"/>
    <property type="match status" value="1"/>
</dbReference>
<dbReference type="InterPro" id="IPR017930">
    <property type="entry name" value="Myb_dom"/>
</dbReference>
<evidence type="ECO:0000256" key="5">
    <source>
        <dbReference type="ARBA" id="ARBA00023163"/>
    </source>
</evidence>
<dbReference type="Proteomes" id="UP001177140">
    <property type="component" value="Unassembled WGS sequence"/>
</dbReference>
<name>A0AA41S7P2_PAPNU</name>
<dbReference type="InterPro" id="IPR009057">
    <property type="entry name" value="Homeodomain-like_sf"/>
</dbReference>
<dbReference type="GO" id="GO:0005634">
    <property type="term" value="C:nucleus"/>
    <property type="evidence" value="ECO:0007669"/>
    <property type="project" value="UniProtKB-SubCell"/>
</dbReference>
<keyword evidence="2" id="KW-0677">Repeat</keyword>
<comment type="caution">
    <text evidence="9">The sequence shown here is derived from an EMBL/GenBank/DDBJ whole genome shotgun (WGS) entry which is preliminary data.</text>
</comment>
<dbReference type="InterPro" id="IPR051953">
    <property type="entry name" value="Plant_SW-associated_TFs"/>
</dbReference>
<keyword evidence="3" id="KW-0805">Transcription regulation</keyword>
<evidence type="ECO:0000256" key="4">
    <source>
        <dbReference type="ARBA" id="ARBA00023125"/>
    </source>
</evidence>
<dbReference type="CDD" id="cd00167">
    <property type="entry name" value="SANT"/>
    <property type="match status" value="2"/>
</dbReference>
<dbReference type="PANTHER" id="PTHR47997">
    <property type="entry name" value="MYB DOMAIN PROTEIN 55"/>
    <property type="match status" value="1"/>
</dbReference>
<dbReference type="Pfam" id="PF00249">
    <property type="entry name" value="Myb_DNA-binding"/>
    <property type="match status" value="2"/>
</dbReference>
<dbReference type="SUPFAM" id="SSF46689">
    <property type="entry name" value="Homeodomain-like"/>
    <property type="match status" value="1"/>
</dbReference>
<feature type="domain" description="Myb-like" evidence="7">
    <location>
        <begin position="65"/>
        <end position="115"/>
    </location>
</feature>
<evidence type="ECO:0000313" key="10">
    <source>
        <dbReference type="Proteomes" id="UP001177140"/>
    </source>
</evidence>
<evidence type="ECO:0000259" key="7">
    <source>
        <dbReference type="PROSITE" id="PS50090"/>
    </source>
</evidence>
<dbReference type="FunFam" id="1.10.10.60:FF:000394">
    <property type="entry name" value="MYB transcription factor"/>
    <property type="match status" value="1"/>
</dbReference>
<sequence length="388" mass="44581">MGRQLQTSSTLKQKLRKGLWSPEEDQKLFNHITTFGVGCWSSVPKQAGLQRCGKSCRLRWLNYLRPDLKRGLFSKQEEDHIIYLHEVLGNRWAQIAAQLPGRTDNEIKNFWNSSLKKKLKQQGIDPNTHKALLNNEIGHGVIDNKIFIASRETENNIFQASHPQQSFVNDNSNYLFRNEHIGEYSSKDSFLIKPVFDPFPLSEFQSSVYESMGMSTTNNNSQLLFQCQQQNMAPLDNTNHLDMNPDFRFTSMPNLSSWSYDDLNVIDTADFSDNSTSRVSTLSMNNNGMNDNSSSTNNCHGEFVMGTKNMTENEGFSWDTAETKLESLFGFQANEIKCEEVKLSSWEENQNQNQLNRQNNVESLNSFFFTTLTEDLTETTLDDFFEQI</sequence>
<proteinExistence type="predicted"/>
<feature type="domain" description="HTH myb-type" evidence="8">
    <location>
        <begin position="12"/>
        <end position="68"/>
    </location>
</feature>
<evidence type="ECO:0000256" key="1">
    <source>
        <dbReference type="ARBA" id="ARBA00004123"/>
    </source>
</evidence>
<keyword evidence="10" id="KW-1185">Reference proteome</keyword>
<reference evidence="9" key="1">
    <citation type="submission" date="2022-03" db="EMBL/GenBank/DDBJ databases">
        <title>A functionally conserved STORR gene fusion in Papaver species that diverged 16.8 million years ago.</title>
        <authorList>
            <person name="Catania T."/>
        </authorList>
    </citation>
    <scope>NUCLEOTIDE SEQUENCE</scope>
    <source>
        <strain evidence="9">S-191538</strain>
    </source>
</reference>
<evidence type="ECO:0000256" key="6">
    <source>
        <dbReference type="ARBA" id="ARBA00023242"/>
    </source>
</evidence>
<dbReference type="SMART" id="SM00717">
    <property type="entry name" value="SANT"/>
    <property type="match status" value="2"/>
</dbReference>
<comment type="subcellular location">
    <subcellularLocation>
        <location evidence="1">Nucleus</location>
    </subcellularLocation>
</comment>
<dbReference type="InterPro" id="IPR001005">
    <property type="entry name" value="SANT/Myb"/>
</dbReference>
<protein>
    <submittedName>
        <fullName evidence="9">Uncharacterized protein</fullName>
    </submittedName>
</protein>
<evidence type="ECO:0000313" key="9">
    <source>
        <dbReference type="EMBL" id="MCL7028718.1"/>
    </source>
</evidence>
<dbReference type="AlphaFoldDB" id="A0AA41S7P2"/>
<gene>
    <name evidence="9" type="ORF">MKW94_030832</name>
</gene>
<organism evidence="9 10">
    <name type="scientific">Papaver nudicaule</name>
    <name type="common">Iceland poppy</name>
    <dbReference type="NCBI Taxonomy" id="74823"/>
    <lineage>
        <taxon>Eukaryota</taxon>
        <taxon>Viridiplantae</taxon>
        <taxon>Streptophyta</taxon>
        <taxon>Embryophyta</taxon>
        <taxon>Tracheophyta</taxon>
        <taxon>Spermatophyta</taxon>
        <taxon>Magnoliopsida</taxon>
        <taxon>Ranunculales</taxon>
        <taxon>Papaveraceae</taxon>
        <taxon>Papaveroideae</taxon>
        <taxon>Papaver</taxon>
    </lineage>
</organism>
<keyword evidence="4" id="KW-0238">DNA-binding</keyword>
<feature type="domain" description="HTH myb-type" evidence="8">
    <location>
        <begin position="69"/>
        <end position="119"/>
    </location>
</feature>
<dbReference type="PROSITE" id="PS51294">
    <property type="entry name" value="HTH_MYB"/>
    <property type="match status" value="2"/>
</dbReference>
<accession>A0AA41S7P2</accession>
<keyword evidence="5" id="KW-0804">Transcription</keyword>
<dbReference type="PROSITE" id="PS50090">
    <property type="entry name" value="MYB_LIKE"/>
    <property type="match status" value="2"/>
</dbReference>
<dbReference type="Gene3D" id="1.10.10.60">
    <property type="entry name" value="Homeodomain-like"/>
    <property type="match status" value="2"/>
</dbReference>
<dbReference type="EMBL" id="JAJJMA010082648">
    <property type="protein sequence ID" value="MCL7028718.1"/>
    <property type="molecule type" value="Genomic_DNA"/>
</dbReference>
<dbReference type="FunFam" id="1.10.10.60:FF:000047">
    <property type="entry name" value="Myb transcription factor"/>
    <property type="match status" value="1"/>
</dbReference>
<evidence type="ECO:0000256" key="2">
    <source>
        <dbReference type="ARBA" id="ARBA00022737"/>
    </source>
</evidence>